<name>A0A438FJZ4_VITVI</name>
<dbReference type="AlphaFoldDB" id="A0A438FJZ4"/>
<dbReference type="InterPro" id="IPR005162">
    <property type="entry name" value="Retrotrans_gag_dom"/>
</dbReference>
<gene>
    <name evidence="2" type="ORF">CK203_084075</name>
</gene>
<organism evidence="2 3">
    <name type="scientific">Vitis vinifera</name>
    <name type="common">Grape</name>
    <dbReference type="NCBI Taxonomy" id="29760"/>
    <lineage>
        <taxon>Eukaryota</taxon>
        <taxon>Viridiplantae</taxon>
        <taxon>Streptophyta</taxon>
        <taxon>Embryophyta</taxon>
        <taxon>Tracheophyta</taxon>
        <taxon>Spermatophyta</taxon>
        <taxon>Magnoliopsida</taxon>
        <taxon>eudicotyledons</taxon>
        <taxon>Gunneridae</taxon>
        <taxon>Pentapetalae</taxon>
        <taxon>rosids</taxon>
        <taxon>Vitales</taxon>
        <taxon>Vitaceae</taxon>
        <taxon>Viteae</taxon>
        <taxon>Vitis</taxon>
    </lineage>
</organism>
<protein>
    <recommendedName>
        <fullName evidence="1">Retrotransposon gag domain-containing protein</fullName>
    </recommendedName>
</protein>
<dbReference type="EMBL" id="QGNW01000864">
    <property type="protein sequence ID" value="RVW60291.1"/>
    <property type="molecule type" value="Genomic_DNA"/>
</dbReference>
<sequence>MRGSDYHPAWKRPVFRMCVEGCIPLEGMIASARDLLKSIHIHLEPPSPHSLDTPSWVRVEGRLVRYSERQSMDQQVVTMDQFTTAMTSIQEALASLRQEIGVPQTSPYVLHGHSEIASPTVVQTTVADDTHAFCRLSSGCQTSRDIQALVSAPPPRLYINRDEGSWFGRVSDDYSIPAISEWAAQRWFASLESSRRRTWDDLAREFLRQFSFNTVVDVLRRELEALRQRSDEIARHVVGVPFADFGSLVMALYDVEDGISRGLCTDSSPSDIKGKKPFVGPGQQMPRAPRSAYDQTYMPQTLVLPSYATQGIERLAVSYTAIGKPCYAAQFTARLAAPYPRPGA</sequence>
<evidence type="ECO:0000259" key="1">
    <source>
        <dbReference type="Pfam" id="PF03732"/>
    </source>
</evidence>
<proteinExistence type="predicted"/>
<dbReference type="Proteomes" id="UP000288805">
    <property type="component" value="Unassembled WGS sequence"/>
</dbReference>
<reference evidence="2 3" key="1">
    <citation type="journal article" date="2018" name="PLoS Genet.">
        <title>Population sequencing reveals clonal diversity and ancestral inbreeding in the grapevine cultivar Chardonnay.</title>
        <authorList>
            <person name="Roach M.J."/>
            <person name="Johnson D.L."/>
            <person name="Bohlmann J."/>
            <person name="van Vuuren H.J."/>
            <person name="Jones S.J."/>
            <person name="Pretorius I.S."/>
            <person name="Schmidt S.A."/>
            <person name="Borneman A.R."/>
        </authorList>
    </citation>
    <scope>NUCLEOTIDE SEQUENCE [LARGE SCALE GENOMIC DNA]</scope>
    <source>
        <strain evidence="3">cv. Chardonnay</strain>
        <tissue evidence="2">Leaf</tissue>
    </source>
</reference>
<comment type="caution">
    <text evidence="2">The sequence shown here is derived from an EMBL/GenBank/DDBJ whole genome shotgun (WGS) entry which is preliminary data.</text>
</comment>
<accession>A0A438FJZ4</accession>
<evidence type="ECO:0000313" key="3">
    <source>
        <dbReference type="Proteomes" id="UP000288805"/>
    </source>
</evidence>
<dbReference type="Pfam" id="PF03732">
    <property type="entry name" value="Retrotrans_gag"/>
    <property type="match status" value="1"/>
</dbReference>
<evidence type="ECO:0000313" key="2">
    <source>
        <dbReference type="EMBL" id="RVW60291.1"/>
    </source>
</evidence>
<feature type="domain" description="Retrotransposon gag" evidence="1">
    <location>
        <begin position="183"/>
        <end position="233"/>
    </location>
</feature>